<evidence type="ECO:0000313" key="1">
    <source>
        <dbReference type="EMBL" id="KAK7372976.1"/>
    </source>
</evidence>
<sequence length="84" mass="10232">MDRKKHYWCRQRRPKFRAADPRNMFKIIHVKNSNKIWSDLEELQVRRPRVGLIFLKGMNIWNGFLGPYLLDEGSFMVYLIFCLE</sequence>
<comment type="caution">
    <text evidence="1">The sequence shown here is derived from an EMBL/GenBank/DDBJ whole genome shotgun (WGS) entry which is preliminary data.</text>
</comment>
<dbReference type="Proteomes" id="UP001374584">
    <property type="component" value="Unassembled WGS sequence"/>
</dbReference>
<keyword evidence="2" id="KW-1185">Reference proteome</keyword>
<evidence type="ECO:0000313" key="2">
    <source>
        <dbReference type="Proteomes" id="UP001374584"/>
    </source>
</evidence>
<organism evidence="1 2">
    <name type="scientific">Phaseolus coccineus</name>
    <name type="common">Scarlet runner bean</name>
    <name type="synonym">Phaseolus multiflorus</name>
    <dbReference type="NCBI Taxonomy" id="3886"/>
    <lineage>
        <taxon>Eukaryota</taxon>
        <taxon>Viridiplantae</taxon>
        <taxon>Streptophyta</taxon>
        <taxon>Embryophyta</taxon>
        <taxon>Tracheophyta</taxon>
        <taxon>Spermatophyta</taxon>
        <taxon>Magnoliopsida</taxon>
        <taxon>eudicotyledons</taxon>
        <taxon>Gunneridae</taxon>
        <taxon>Pentapetalae</taxon>
        <taxon>rosids</taxon>
        <taxon>fabids</taxon>
        <taxon>Fabales</taxon>
        <taxon>Fabaceae</taxon>
        <taxon>Papilionoideae</taxon>
        <taxon>50 kb inversion clade</taxon>
        <taxon>NPAAA clade</taxon>
        <taxon>indigoferoid/millettioid clade</taxon>
        <taxon>Phaseoleae</taxon>
        <taxon>Phaseolus</taxon>
    </lineage>
</organism>
<accession>A0AAN9NHE1</accession>
<protein>
    <submittedName>
        <fullName evidence="1">Uncharacterized protein</fullName>
    </submittedName>
</protein>
<reference evidence="1 2" key="1">
    <citation type="submission" date="2024-01" db="EMBL/GenBank/DDBJ databases">
        <title>The genomes of 5 underutilized Papilionoideae crops provide insights into root nodulation and disease resistanc.</title>
        <authorList>
            <person name="Jiang F."/>
        </authorList>
    </citation>
    <scope>NUCLEOTIDE SEQUENCE [LARGE SCALE GENOMIC DNA]</scope>
    <source>
        <strain evidence="1">JINMINGXINNONG_FW02</strain>
        <tissue evidence="1">Leaves</tissue>
    </source>
</reference>
<name>A0AAN9NHE1_PHACN</name>
<gene>
    <name evidence="1" type="ORF">VNO80_06369</name>
</gene>
<dbReference type="EMBL" id="JAYMYR010000003">
    <property type="protein sequence ID" value="KAK7372976.1"/>
    <property type="molecule type" value="Genomic_DNA"/>
</dbReference>
<proteinExistence type="predicted"/>
<dbReference type="AlphaFoldDB" id="A0AAN9NHE1"/>